<keyword evidence="1" id="KW-0805">Transcription regulation</keyword>
<dbReference type="PROSITE" id="PS01124">
    <property type="entry name" value="HTH_ARAC_FAMILY_2"/>
    <property type="match status" value="1"/>
</dbReference>
<dbReference type="SMART" id="SM00342">
    <property type="entry name" value="HTH_ARAC"/>
    <property type="match status" value="1"/>
</dbReference>
<gene>
    <name evidence="5" type="ORF">B7R76_07445</name>
</gene>
<dbReference type="SUPFAM" id="SSF46689">
    <property type="entry name" value="Homeodomain-like"/>
    <property type="match status" value="2"/>
</dbReference>
<keyword evidence="3" id="KW-0804">Transcription</keyword>
<dbReference type="EMBL" id="NBZD01000005">
    <property type="protein sequence ID" value="PNH17866.1"/>
    <property type="molecule type" value="Genomic_DNA"/>
</dbReference>
<dbReference type="InterPro" id="IPR018060">
    <property type="entry name" value="HTH_AraC"/>
</dbReference>
<dbReference type="Gene3D" id="1.10.10.60">
    <property type="entry name" value="Homeodomain-like"/>
    <property type="match status" value="2"/>
</dbReference>
<comment type="caution">
    <text evidence="5">The sequence shown here is derived from an EMBL/GenBank/DDBJ whole genome shotgun (WGS) entry which is preliminary data.</text>
</comment>
<protein>
    <submittedName>
        <fullName evidence="5">AraC family transcriptional regulator</fullName>
    </submittedName>
</protein>
<dbReference type="Proteomes" id="UP000236394">
    <property type="component" value="Unassembled WGS sequence"/>
</dbReference>
<evidence type="ECO:0000313" key="5">
    <source>
        <dbReference type="EMBL" id="PNH17866.1"/>
    </source>
</evidence>
<dbReference type="AlphaFoldDB" id="A0A2J8AZC5"/>
<sequence length="224" mass="26431">MANEQTDVADERLYRFQEICQLTIRGREKEAYRKMVQQALFIKGGGEEVRLFRVFLNAMNQAHYHILLYTFEASFHQLCYRHGILFHEVENWNEFLLVGKQIINNYAAAANSIHNRYKGAINTVINYIRENIDRPLTLREIADQVYLSRSYLSSIFKETMGENIKDFIYRERMRTAQNLLLSTDVGVQEISCRCGYQSFAYFSASFRRYCHMSPTSFRQRAVVK</sequence>
<proteinExistence type="predicted"/>
<evidence type="ECO:0000259" key="4">
    <source>
        <dbReference type="PROSITE" id="PS01124"/>
    </source>
</evidence>
<dbReference type="InterPro" id="IPR009057">
    <property type="entry name" value="Homeodomain-like_sf"/>
</dbReference>
<dbReference type="Pfam" id="PF12833">
    <property type="entry name" value="HTH_18"/>
    <property type="match status" value="1"/>
</dbReference>
<dbReference type="RefSeq" id="WP_012994066.1">
    <property type="nucleotide sequence ID" value="NZ_NBZD01000005.1"/>
</dbReference>
<evidence type="ECO:0000256" key="2">
    <source>
        <dbReference type="ARBA" id="ARBA00023125"/>
    </source>
</evidence>
<keyword evidence="2" id="KW-0238">DNA-binding</keyword>
<organism evidence="5 6">
    <name type="scientific">Mageeibacillus indolicus</name>
    <dbReference type="NCBI Taxonomy" id="884684"/>
    <lineage>
        <taxon>Bacteria</taxon>
        <taxon>Bacillati</taxon>
        <taxon>Bacillota</taxon>
        <taxon>Clostridia</taxon>
        <taxon>Eubacteriales</taxon>
        <taxon>Oscillospiraceae</taxon>
        <taxon>Mageeibacillus</taxon>
    </lineage>
</organism>
<evidence type="ECO:0000256" key="1">
    <source>
        <dbReference type="ARBA" id="ARBA00023015"/>
    </source>
</evidence>
<evidence type="ECO:0000256" key="3">
    <source>
        <dbReference type="ARBA" id="ARBA00023163"/>
    </source>
</evidence>
<feature type="domain" description="HTH araC/xylS-type" evidence="4">
    <location>
        <begin position="122"/>
        <end position="220"/>
    </location>
</feature>
<dbReference type="PANTHER" id="PTHR43280:SF28">
    <property type="entry name" value="HTH-TYPE TRANSCRIPTIONAL ACTIVATOR RHAS"/>
    <property type="match status" value="1"/>
</dbReference>
<reference evidence="6" key="1">
    <citation type="submission" date="2017-04" db="EMBL/GenBank/DDBJ databases">
        <authorList>
            <person name="Bumgarner R.E."/>
            <person name="Fredricks D.N."/>
            <person name="Srinivasan S."/>
        </authorList>
    </citation>
    <scope>NUCLEOTIDE SEQUENCE [LARGE SCALE GENOMIC DNA]</scope>
    <source>
        <strain evidence="6">KA00405</strain>
    </source>
</reference>
<evidence type="ECO:0000313" key="6">
    <source>
        <dbReference type="Proteomes" id="UP000236394"/>
    </source>
</evidence>
<accession>A0A2J8AZC5</accession>
<name>A0A2J8AZC5_9FIRM</name>
<dbReference type="GO" id="GO:0003700">
    <property type="term" value="F:DNA-binding transcription factor activity"/>
    <property type="evidence" value="ECO:0007669"/>
    <property type="project" value="InterPro"/>
</dbReference>
<dbReference type="PANTHER" id="PTHR43280">
    <property type="entry name" value="ARAC-FAMILY TRANSCRIPTIONAL REGULATOR"/>
    <property type="match status" value="1"/>
</dbReference>
<dbReference type="GO" id="GO:0043565">
    <property type="term" value="F:sequence-specific DNA binding"/>
    <property type="evidence" value="ECO:0007669"/>
    <property type="project" value="InterPro"/>
</dbReference>